<evidence type="ECO:0000313" key="3">
    <source>
        <dbReference type="Proteomes" id="UP000184532"/>
    </source>
</evidence>
<organism evidence="2 3">
    <name type="scientific">Flagellimonas flava</name>
    <dbReference type="NCBI Taxonomy" id="570519"/>
    <lineage>
        <taxon>Bacteria</taxon>
        <taxon>Pseudomonadati</taxon>
        <taxon>Bacteroidota</taxon>
        <taxon>Flavobacteriia</taxon>
        <taxon>Flavobacteriales</taxon>
        <taxon>Flavobacteriaceae</taxon>
        <taxon>Flagellimonas</taxon>
    </lineage>
</organism>
<proteinExistence type="predicted"/>
<sequence>MIKQLQSLIFSLRHIVLVGILGLLLGCSSDNSVPDGDGENQEEPSIEPENKLPHFNIDTDGQVIPDEPKIAANFSITKAEEVVYEGNMGIEIRGASSQLFPKKSYGFETWDESNEDLDVSLLDYPEEEDWVLYAPYSDKSLMRNMLIYDLSRDMGRYASRTQFVEISINEVYQGVYVFMEKLKRDSNRIDINKLKEDENTGEDLTGGYILKIDKTAGSNLGEGYNELNSFVSNYDPPLASFDQEIYFLYEYPDAEDITDEQKAYISGYMGDFESALASDDFMDPDLGYQAYIDVDSFIDFFILTELSNNVDGYRLSTFMSKEKNEKLKMGPIWDFNLAFGNADYCSGGNTNVWAYQFNQRCPNDVWLVPFWWTRLLEDPDFVSKLQSRWSSLRAGALSNQSIVNRIDDYETTLTDAGAVKTNFEKWPVLGIYIWPNEFVGDSHDEELTYLRTWIEDRLTWMDGAINTL</sequence>
<dbReference type="Pfam" id="PF08757">
    <property type="entry name" value="CotH"/>
    <property type="match status" value="1"/>
</dbReference>
<dbReference type="STRING" id="570519.SAMN04488116_2906"/>
<keyword evidence="3" id="KW-1185">Reference proteome</keyword>
<name>A0A1M5NP11_9FLAO</name>
<dbReference type="RefSeq" id="WP_073180904.1">
    <property type="nucleotide sequence ID" value="NZ_FQWL01000005.1"/>
</dbReference>
<dbReference type="PANTHER" id="PTHR40050:SF1">
    <property type="entry name" value="INNER SPORE COAT PROTEIN H"/>
    <property type="match status" value="1"/>
</dbReference>
<feature type="compositionally biased region" description="Acidic residues" evidence="1">
    <location>
        <begin position="36"/>
        <end position="46"/>
    </location>
</feature>
<dbReference type="EMBL" id="FQWL01000005">
    <property type="protein sequence ID" value="SHG91314.1"/>
    <property type="molecule type" value="Genomic_DNA"/>
</dbReference>
<dbReference type="InterPro" id="IPR014867">
    <property type="entry name" value="Spore_coat_CotH_CotH2/3/7"/>
</dbReference>
<evidence type="ECO:0000313" key="2">
    <source>
        <dbReference type="EMBL" id="SHG91314.1"/>
    </source>
</evidence>
<reference evidence="3" key="1">
    <citation type="submission" date="2016-11" db="EMBL/GenBank/DDBJ databases">
        <authorList>
            <person name="Varghese N."/>
            <person name="Submissions S."/>
        </authorList>
    </citation>
    <scope>NUCLEOTIDE SEQUENCE [LARGE SCALE GENOMIC DNA]</scope>
    <source>
        <strain evidence="3">DSM 22638</strain>
    </source>
</reference>
<protein>
    <submittedName>
        <fullName evidence="2">CotH protein</fullName>
    </submittedName>
</protein>
<dbReference type="AlphaFoldDB" id="A0A1M5NP11"/>
<feature type="region of interest" description="Disordered" evidence="1">
    <location>
        <begin position="33"/>
        <end position="53"/>
    </location>
</feature>
<gene>
    <name evidence="2" type="ORF">SAMN04488116_2906</name>
</gene>
<accession>A0A1M5NP11</accession>
<dbReference type="Proteomes" id="UP000184532">
    <property type="component" value="Unassembled WGS sequence"/>
</dbReference>
<dbReference type="PANTHER" id="PTHR40050">
    <property type="entry name" value="INNER SPORE COAT PROTEIN H"/>
    <property type="match status" value="1"/>
</dbReference>
<evidence type="ECO:0000256" key="1">
    <source>
        <dbReference type="SAM" id="MobiDB-lite"/>
    </source>
</evidence>
<dbReference type="OrthoDB" id="9803752at2"/>
<dbReference type="PROSITE" id="PS51257">
    <property type="entry name" value="PROKAR_LIPOPROTEIN"/>
    <property type="match status" value="1"/>
</dbReference>